<keyword evidence="2" id="KW-0732">Signal</keyword>
<dbReference type="EMBL" id="UAWL01000006">
    <property type="protein sequence ID" value="SQB98000.1"/>
    <property type="molecule type" value="Genomic_DNA"/>
</dbReference>
<name>A0A2X3DIA0_9HELI</name>
<accession>A0A2X3DIA0</accession>
<dbReference type="RefSeq" id="WP_023946622.1">
    <property type="nucleotide sequence ID" value="NZ_JAERIV010000001.1"/>
</dbReference>
<sequence>MKKLLCSIMILIATTALNAKTDSTPESKDLDSKINVLFDKLNAPIWIQNTTQYIKYTEAKMSEISQCLSKKAQKTWKNLYKEMNNNIKKGDILFKEALSTINPKHTDELIEMFETPMGQKLSQALKEKERYFICPELAHYDPEFWGDSFTQEDYQKLREFLDGTSESLKDNLTEFNKTLRLRLSQNNSLENKEMQELQDEITQCQQTQKLKEEK</sequence>
<feature type="chain" id="PRO_5015938397" description="Periplasmic protein" evidence="2">
    <location>
        <begin position="20"/>
        <end position="214"/>
    </location>
</feature>
<evidence type="ECO:0000256" key="1">
    <source>
        <dbReference type="SAM" id="Coils"/>
    </source>
</evidence>
<feature type="coiled-coil region" evidence="1">
    <location>
        <begin position="180"/>
        <end position="214"/>
    </location>
</feature>
<feature type="signal peptide" evidence="2">
    <location>
        <begin position="1"/>
        <end position="19"/>
    </location>
</feature>
<dbReference type="Proteomes" id="UP000250166">
    <property type="component" value="Unassembled WGS sequence"/>
</dbReference>
<evidence type="ECO:0000313" key="4">
    <source>
        <dbReference type="Proteomes" id="UP000250166"/>
    </source>
</evidence>
<organism evidence="3 4">
    <name type="scientific">Helicobacter fennelliae</name>
    <dbReference type="NCBI Taxonomy" id="215"/>
    <lineage>
        <taxon>Bacteria</taxon>
        <taxon>Pseudomonadati</taxon>
        <taxon>Campylobacterota</taxon>
        <taxon>Epsilonproteobacteria</taxon>
        <taxon>Campylobacterales</taxon>
        <taxon>Helicobacteraceae</taxon>
        <taxon>Helicobacter</taxon>
    </lineage>
</organism>
<protein>
    <recommendedName>
        <fullName evidence="5">Periplasmic protein</fullName>
    </recommendedName>
</protein>
<evidence type="ECO:0008006" key="5">
    <source>
        <dbReference type="Google" id="ProtNLM"/>
    </source>
</evidence>
<keyword evidence="1" id="KW-0175">Coiled coil</keyword>
<dbReference type="AlphaFoldDB" id="A0A2X3DIA0"/>
<proteinExistence type="predicted"/>
<gene>
    <name evidence="3" type="ORF">NCTC13102_00450</name>
</gene>
<evidence type="ECO:0000313" key="3">
    <source>
        <dbReference type="EMBL" id="SQB98000.1"/>
    </source>
</evidence>
<evidence type="ECO:0000256" key="2">
    <source>
        <dbReference type="SAM" id="SignalP"/>
    </source>
</evidence>
<reference evidence="3 4" key="1">
    <citation type="submission" date="2018-06" db="EMBL/GenBank/DDBJ databases">
        <authorList>
            <consortium name="Pathogen Informatics"/>
            <person name="Doyle S."/>
        </authorList>
    </citation>
    <scope>NUCLEOTIDE SEQUENCE [LARGE SCALE GENOMIC DNA]</scope>
    <source>
        <strain evidence="3 4">NCTC13102</strain>
    </source>
</reference>